<dbReference type="AlphaFoldDB" id="A0A6B0R709"/>
<gene>
    <name evidence="1" type="ORF">E5288_WYG014244</name>
</gene>
<organism evidence="1 2">
    <name type="scientific">Bos mutus</name>
    <name type="common">wild yak</name>
    <dbReference type="NCBI Taxonomy" id="72004"/>
    <lineage>
        <taxon>Eukaryota</taxon>
        <taxon>Metazoa</taxon>
        <taxon>Chordata</taxon>
        <taxon>Craniata</taxon>
        <taxon>Vertebrata</taxon>
        <taxon>Euteleostomi</taxon>
        <taxon>Mammalia</taxon>
        <taxon>Eutheria</taxon>
        <taxon>Laurasiatheria</taxon>
        <taxon>Artiodactyla</taxon>
        <taxon>Ruminantia</taxon>
        <taxon>Pecora</taxon>
        <taxon>Bovidae</taxon>
        <taxon>Bovinae</taxon>
        <taxon>Bos</taxon>
    </lineage>
</organism>
<dbReference type="EMBL" id="VBQZ03000020">
    <property type="protein sequence ID" value="MXQ84196.1"/>
    <property type="molecule type" value="Genomic_DNA"/>
</dbReference>
<keyword evidence="2" id="KW-1185">Reference proteome</keyword>
<comment type="caution">
    <text evidence="1">The sequence shown here is derived from an EMBL/GenBank/DDBJ whole genome shotgun (WGS) entry which is preliminary data.</text>
</comment>
<protein>
    <submittedName>
        <fullName evidence="1">Uncharacterized protein</fullName>
    </submittedName>
</protein>
<evidence type="ECO:0000313" key="2">
    <source>
        <dbReference type="Proteomes" id="UP000322234"/>
    </source>
</evidence>
<sequence>MEQQTEARERRQLKAKEKLEQRVMKRPMKSRRIRKYSSVVEDIPHQIGLKRMPVVLTLVFPSVEECQVRKPRIHDELRFISFTECLYSGV</sequence>
<dbReference type="Proteomes" id="UP000322234">
    <property type="component" value="Unassembled WGS sequence"/>
</dbReference>
<evidence type="ECO:0000313" key="1">
    <source>
        <dbReference type="EMBL" id="MXQ84196.1"/>
    </source>
</evidence>
<accession>A0A6B0R709</accession>
<proteinExistence type="predicted"/>
<name>A0A6B0R709_9CETA</name>
<reference evidence="1" key="1">
    <citation type="submission" date="2019-10" db="EMBL/GenBank/DDBJ databases">
        <title>The sequence and de novo assembly of the wild yak genome.</title>
        <authorList>
            <person name="Liu Y."/>
        </authorList>
    </citation>
    <scope>NUCLEOTIDE SEQUENCE [LARGE SCALE GENOMIC DNA]</scope>
    <source>
        <strain evidence="1">WY2019</strain>
    </source>
</reference>